<comment type="caution">
    <text evidence="1">The sequence shown here is derived from an EMBL/GenBank/DDBJ whole genome shotgun (WGS) entry which is preliminary data.</text>
</comment>
<dbReference type="Proteomes" id="UP000256519">
    <property type="component" value="Unassembled WGS sequence"/>
</dbReference>
<evidence type="ECO:0000313" key="2">
    <source>
        <dbReference type="Proteomes" id="UP000256519"/>
    </source>
</evidence>
<sequence length="65" mass="7585">MKRIIYWIIFILLIVAYVTDVENINLKDLFSSSQESTKSYDKVVYFPADEYSKTAVYIEHATDKG</sequence>
<proteinExistence type="predicted"/>
<dbReference type="EMBL" id="PQWM01000021">
    <property type="protein sequence ID" value="RDZ12466.1"/>
    <property type="molecule type" value="Genomic_DNA"/>
</dbReference>
<dbReference type="AlphaFoldDB" id="A0A3D8WZV8"/>
<reference evidence="1" key="1">
    <citation type="journal article" date="2018" name="Appl. Environ. Microbiol.">
        <title>Antimicrobial susceptibility testing and tentative epidemiological cut-off values of five Bacillus species relevant for use as animal feed additives or for plant protection.</title>
        <authorList>
            <person name="Agerso Y."/>
            <person name="Stuer-Lauridsen B."/>
            <person name="Bjerre K."/>
            <person name="Jensen M.G."/>
            <person name="Johansen E."/>
            <person name="Bennedsen M."/>
            <person name="Brockmann E."/>
            <person name="Nielsen B."/>
        </authorList>
    </citation>
    <scope>NUCLEOTIDE SEQUENCE [LARGE SCALE GENOMIC DNA]</scope>
    <source>
        <strain evidence="1">CHCC20162</strain>
    </source>
</reference>
<name>A0A3D8WZV8_PRIMG</name>
<protein>
    <submittedName>
        <fullName evidence="1">Uncharacterized protein</fullName>
    </submittedName>
</protein>
<gene>
    <name evidence="1" type="ORF">C3744_17865</name>
</gene>
<evidence type="ECO:0000313" key="1">
    <source>
        <dbReference type="EMBL" id="RDZ12466.1"/>
    </source>
</evidence>
<accession>A0A3D8WZV8</accession>
<organism evidence="1 2">
    <name type="scientific">Priestia megaterium</name>
    <name type="common">Bacillus megaterium</name>
    <dbReference type="NCBI Taxonomy" id="1404"/>
    <lineage>
        <taxon>Bacteria</taxon>
        <taxon>Bacillati</taxon>
        <taxon>Bacillota</taxon>
        <taxon>Bacilli</taxon>
        <taxon>Bacillales</taxon>
        <taxon>Bacillaceae</taxon>
        <taxon>Priestia</taxon>
    </lineage>
</organism>
<dbReference type="RefSeq" id="WP_116075813.1">
    <property type="nucleotide sequence ID" value="NZ_CP187633.1"/>
</dbReference>